<evidence type="ECO:0000313" key="2">
    <source>
        <dbReference type="Proteomes" id="UP000326865"/>
    </source>
</evidence>
<gene>
    <name evidence="1" type="ORF">DM867_05135</name>
</gene>
<dbReference type="AlphaFoldDB" id="A0A5N5UCZ1"/>
<dbReference type="RefSeq" id="WP_152133808.1">
    <property type="nucleotide sequence ID" value="NZ_QKKZ01000001.1"/>
</dbReference>
<accession>A0A5N5UCZ1</accession>
<sequence length="67" mass="7631">MRWSIEGGADYYAALETLRQDRIDFAEFQQFLGRAARYDGAVLAEPNTWSDLFVPYVKGRLVAGELD</sequence>
<dbReference type="Proteomes" id="UP000326865">
    <property type="component" value="Unassembled WGS sequence"/>
</dbReference>
<keyword evidence="2" id="KW-1185">Reference proteome</keyword>
<name>A0A5N5UCZ1_9EURY</name>
<organism evidence="1 2">
    <name type="scientific">Halosegnis rubeus</name>
    <dbReference type="NCBI Taxonomy" id="2212850"/>
    <lineage>
        <taxon>Archaea</taxon>
        <taxon>Methanobacteriati</taxon>
        <taxon>Methanobacteriota</taxon>
        <taxon>Stenosarchaea group</taxon>
        <taxon>Halobacteria</taxon>
        <taxon>Halobacteriales</taxon>
        <taxon>Natronomonadaceae</taxon>
        <taxon>Halosegnis</taxon>
    </lineage>
</organism>
<dbReference type="EMBL" id="QKKZ01000001">
    <property type="protein sequence ID" value="KAB7516498.1"/>
    <property type="molecule type" value="Genomic_DNA"/>
</dbReference>
<evidence type="ECO:0000313" key="1">
    <source>
        <dbReference type="EMBL" id="KAB7516498.1"/>
    </source>
</evidence>
<protein>
    <submittedName>
        <fullName evidence="1">Uncharacterized protein</fullName>
    </submittedName>
</protein>
<reference evidence="1 2" key="1">
    <citation type="submission" date="2019-10" db="EMBL/GenBank/DDBJ databases">
        <title>Unraveling microbial dark matter from salterns through culturing: the case of the genus Halosegnis.</title>
        <authorList>
            <person name="Duran-Viseras A."/>
            <person name="Andrei A.-S."/>
            <person name="Vera-Gargallo B."/>
            <person name="Ghai R."/>
            <person name="Sanchez-Porro C."/>
            <person name="Ventosa A."/>
        </authorList>
    </citation>
    <scope>NUCLEOTIDE SEQUENCE [LARGE SCALE GENOMIC DNA]</scope>
    <source>
        <strain evidence="1 2">F18-79</strain>
    </source>
</reference>
<comment type="caution">
    <text evidence="1">The sequence shown here is derived from an EMBL/GenBank/DDBJ whole genome shotgun (WGS) entry which is preliminary data.</text>
</comment>
<proteinExistence type="predicted"/>